<dbReference type="Pfam" id="PF01850">
    <property type="entry name" value="PIN"/>
    <property type="match status" value="1"/>
</dbReference>
<evidence type="ECO:0000313" key="7">
    <source>
        <dbReference type="Proteomes" id="UP000000322"/>
    </source>
</evidence>
<accession>D1BKQ7</accession>
<evidence type="ECO:0000256" key="1">
    <source>
        <dbReference type="ARBA" id="ARBA00022722"/>
    </source>
</evidence>
<dbReference type="OrthoDB" id="1525146at2"/>
<dbReference type="InterPro" id="IPR002716">
    <property type="entry name" value="PIN_dom"/>
</dbReference>
<evidence type="ECO:0000313" key="6">
    <source>
        <dbReference type="EMBL" id="ACZ22534.1"/>
    </source>
</evidence>
<dbReference type="GO" id="GO:0004518">
    <property type="term" value="F:nuclease activity"/>
    <property type="evidence" value="ECO:0007669"/>
    <property type="project" value="UniProtKB-KW"/>
</dbReference>
<dbReference type="Proteomes" id="UP000000322">
    <property type="component" value="Chromosome"/>
</dbReference>
<protein>
    <recommendedName>
        <fullName evidence="5">PIN domain-containing protein</fullName>
    </recommendedName>
</protein>
<keyword evidence="2" id="KW-0479">Metal-binding</keyword>
<keyword evidence="3" id="KW-0378">Hydrolase</keyword>
<dbReference type="InterPro" id="IPR029060">
    <property type="entry name" value="PIN-like_dom_sf"/>
</dbReference>
<evidence type="ECO:0000259" key="5">
    <source>
        <dbReference type="Pfam" id="PF01850"/>
    </source>
</evidence>
<evidence type="ECO:0000256" key="3">
    <source>
        <dbReference type="ARBA" id="ARBA00022801"/>
    </source>
</evidence>
<keyword evidence="1" id="KW-0540">Nuclease</keyword>
<gene>
    <name evidence="6" type="ordered locus">Sked_26300</name>
</gene>
<dbReference type="GO" id="GO:0016787">
    <property type="term" value="F:hydrolase activity"/>
    <property type="evidence" value="ECO:0007669"/>
    <property type="project" value="UniProtKB-KW"/>
</dbReference>
<dbReference type="CDD" id="cd09874">
    <property type="entry name" value="PIN_MT3492-like"/>
    <property type="match status" value="1"/>
</dbReference>
<name>D1BKQ7_SANKS</name>
<organism evidence="6 7">
    <name type="scientific">Sanguibacter keddieii (strain ATCC 51767 / DSM 10542 / NCFB 3025 / ST-74)</name>
    <dbReference type="NCBI Taxonomy" id="446469"/>
    <lineage>
        <taxon>Bacteria</taxon>
        <taxon>Bacillati</taxon>
        <taxon>Actinomycetota</taxon>
        <taxon>Actinomycetes</taxon>
        <taxon>Micrococcales</taxon>
        <taxon>Sanguibacteraceae</taxon>
        <taxon>Sanguibacter</taxon>
    </lineage>
</organism>
<evidence type="ECO:0000256" key="2">
    <source>
        <dbReference type="ARBA" id="ARBA00022723"/>
    </source>
</evidence>
<feature type="domain" description="PIN" evidence="5">
    <location>
        <begin position="6"/>
        <end position="120"/>
    </location>
</feature>
<reference evidence="6 7" key="1">
    <citation type="journal article" date="2009" name="Stand. Genomic Sci.">
        <title>Complete genome sequence of Sanguibacter keddieii type strain (ST-74).</title>
        <authorList>
            <person name="Ivanova N."/>
            <person name="Sikorski J."/>
            <person name="Sims D."/>
            <person name="Brettin T."/>
            <person name="Detter J.C."/>
            <person name="Han C."/>
            <person name="Lapidus A."/>
            <person name="Copeland A."/>
            <person name="Glavina Del Rio T."/>
            <person name="Nolan M."/>
            <person name="Chen F."/>
            <person name="Lucas S."/>
            <person name="Tice H."/>
            <person name="Cheng J.F."/>
            <person name="Bruce D."/>
            <person name="Goodwin L."/>
            <person name="Pitluck S."/>
            <person name="Pati A."/>
            <person name="Mavromatis K."/>
            <person name="Chen A."/>
            <person name="Palaniappan K."/>
            <person name="D'haeseleer P."/>
            <person name="Chain P."/>
            <person name="Bristow J."/>
            <person name="Eisen J.A."/>
            <person name="Markowitz V."/>
            <person name="Hugenholtz P."/>
            <person name="Goker M."/>
            <person name="Pukall R."/>
            <person name="Klenk H.P."/>
            <person name="Kyrpides N.C."/>
        </authorList>
    </citation>
    <scope>NUCLEOTIDE SEQUENCE [LARGE SCALE GENOMIC DNA]</scope>
    <source>
        <strain evidence="7">ATCC 51767 / DSM 10542 / NCFB 3025 / ST-74</strain>
    </source>
</reference>
<dbReference type="AlphaFoldDB" id="D1BKQ7"/>
<keyword evidence="4" id="KW-0460">Magnesium</keyword>
<dbReference type="EMBL" id="CP001819">
    <property type="protein sequence ID" value="ACZ22534.1"/>
    <property type="molecule type" value="Genomic_DNA"/>
</dbReference>
<dbReference type="eggNOG" id="COG1848">
    <property type="taxonomic scope" value="Bacteria"/>
</dbReference>
<dbReference type="SUPFAM" id="SSF88723">
    <property type="entry name" value="PIN domain-like"/>
    <property type="match status" value="1"/>
</dbReference>
<dbReference type="STRING" id="446469.Sked_26300"/>
<evidence type="ECO:0000256" key="4">
    <source>
        <dbReference type="ARBA" id="ARBA00022842"/>
    </source>
</evidence>
<dbReference type="HOGENOM" id="CLU_119496_0_2_11"/>
<dbReference type="KEGG" id="ske:Sked_26300"/>
<dbReference type="GO" id="GO:0046872">
    <property type="term" value="F:metal ion binding"/>
    <property type="evidence" value="ECO:0007669"/>
    <property type="project" value="UniProtKB-KW"/>
</dbReference>
<proteinExistence type="predicted"/>
<sequence length="133" mass="14744">MADRIVYLDSSVGLRTILDVPERLRLQEWMQTPGMSLVSSRLLRTEVVRVLRRDGRPLSDAAPLLDRVGTIDLTRETHSVAESIERHIKTLDALHLATALLVGELVMVASHDATMKRVAEQLGLSVTDPVDVP</sequence>
<keyword evidence="7" id="KW-1185">Reference proteome</keyword>
<dbReference type="Gene3D" id="3.40.50.1010">
    <property type="entry name" value="5'-nuclease"/>
    <property type="match status" value="1"/>
</dbReference>
<dbReference type="RefSeq" id="WP_012867603.1">
    <property type="nucleotide sequence ID" value="NC_013521.1"/>
</dbReference>